<dbReference type="Proteomes" id="UP001152795">
    <property type="component" value="Unassembled WGS sequence"/>
</dbReference>
<dbReference type="EMBL" id="CACRXK020040213">
    <property type="protein sequence ID" value="CAB4045555.1"/>
    <property type="molecule type" value="Genomic_DNA"/>
</dbReference>
<name>A0A7D9MD75_PARCT</name>
<dbReference type="InterPro" id="IPR004245">
    <property type="entry name" value="DUF229"/>
</dbReference>
<reference evidence="1" key="1">
    <citation type="submission" date="2020-04" db="EMBL/GenBank/DDBJ databases">
        <authorList>
            <person name="Alioto T."/>
            <person name="Alioto T."/>
            <person name="Gomez Garrido J."/>
        </authorList>
    </citation>
    <scope>NUCLEOTIDE SEQUENCE</scope>
    <source>
        <strain evidence="1">A484AB</strain>
    </source>
</reference>
<feature type="non-terminal residue" evidence="1">
    <location>
        <position position="1"/>
    </location>
</feature>
<dbReference type="Pfam" id="PF02995">
    <property type="entry name" value="DUF229"/>
    <property type="match status" value="1"/>
</dbReference>
<evidence type="ECO:0000313" key="2">
    <source>
        <dbReference type="Proteomes" id="UP001152795"/>
    </source>
</evidence>
<dbReference type="PANTHER" id="PTHR10974:SF39">
    <property type="entry name" value="E2F TRANSCRIPTION FACTOR CC-MB DOMAIN-CONTAINING PROTEIN"/>
    <property type="match status" value="1"/>
</dbReference>
<dbReference type="AlphaFoldDB" id="A0A7D9MD75"/>
<accession>A0A7D9MD75</accession>
<dbReference type="GO" id="GO:0005615">
    <property type="term" value="C:extracellular space"/>
    <property type="evidence" value="ECO:0007669"/>
    <property type="project" value="TreeGrafter"/>
</dbReference>
<proteinExistence type="predicted"/>
<sequence length="407" mass="46810">ARLRTNRFHRSTQPTTDLELAIAEHKTSHVKSLVIKPTESTFTPTHRIESVNPARAAFPTYGTYEEMLEDDTHASNNRQFPTYSMCPYQGLRKPLATNIPKISKVPKCRRRLLTHGDCTDVVKYFGEYGSMKAGQCDTNNAIKICTVSKDKNYKREEIQVSCDASPCKDKRISLGLFSHTTGKIEWQLVRDINRLSTLLKNHIMSSAFAPGFALLKCEGGQGIQVLTFPKILDRVEAVQKHEKRRRFNINIVLEDSLSRAHFYRTLLKTASTFRDIIYNQSIPSTLLEFEKAQSHASNTYHSLQRLFTAQKYWNSKTNCGYGIKEFLANVTKHTCTYGVEEIFSRYKKAGYSTLLQEDHCWFDHWGSFLDPRKGLARVKNEKSRLSRWKDFVQIVKKSGRGQKVDDY</sequence>
<keyword evidence="2" id="KW-1185">Reference proteome</keyword>
<dbReference type="PANTHER" id="PTHR10974">
    <property type="entry name" value="FI08016P-RELATED"/>
    <property type="match status" value="1"/>
</dbReference>
<organism evidence="1 2">
    <name type="scientific">Paramuricea clavata</name>
    <name type="common">Red gorgonian</name>
    <name type="synonym">Violescent sea-whip</name>
    <dbReference type="NCBI Taxonomy" id="317549"/>
    <lineage>
        <taxon>Eukaryota</taxon>
        <taxon>Metazoa</taxon>
        <taxon>Cnidaria</taxon>
        <taxon>Anthozoa</taxon>
        <taxon>Octocorallia</taxon>
        <taxon>Malacalcyonacea</taxon>
        <taxon>Plexauridae</taxon>
        <taxon>Paramuricea</taxon>
    </lineage>
</organism>
<feature type="non-terminal residue" evidence="1">
    <location>
        <position position="407"/>
    </location>
</feature>
<dbReference type="OrthoDB" id="10623537at2759"/>
<gene>
    <name evidence="1" type="ORF">PACLA_8A028868</name>
</gene>
<comment type="caution">
    <text evidence="1">The sequence shown here is derived from an EMBL/GenBank/DDBJ whole genome shotgun (WGS) entry which is preliminary data.</text>
</comment>
<protein>
    <submittedName>
        <fullName evidence="1">Uncharacterized protein</fullName>
    </submittedName>
</protein>
<evidence type="ECO:0000313" key="1">
    <source>
        <dbReference type="EMBL" id="CAB4045555.1"/>
    </source>
</evidence>